<feature type="transmembrane region" description="Helical" evidence="1">
    <location>
        <begin position="327"/>
        <end position="345"/>
    </location>
</feature>
<feature type="signal peptide" evidence="2">
    <location>
        <begin position="1"/>
        <end position="30"/>
    </location>
</feature>
<evidence type="ECO:0008006" key="5">
    <source>
        <dbReference type="Google" id="ProtNLM"/>
    </source>
</evidence>
<feature type="transmembrane region" description="Helical" evidence="1">
    <location>
        <begin position="296"/>
        <end position="321"/>
    </location>
</feature>
<organism evidence="3 4">
    <name type="scientific">Thanatephorus cucumeris (strain AG1-IB / isolate 7/3/14)</name>
    <name type="common">Lettuce bottom rot fungus</name>
    <name type="synonym">Rhizoctonia solani</name>
    <dbReference type="NCBI Taxonomy" id="1108050"/>
    <lineage>
        <taxon>Eukaryota</taxon>
        <taxon>Fungi</taxon>
        <taxon>Dikarya</taxon>
        <taxon>Basidiomycota</taxon>
        <taxon>Agaricomycotina</taxon>
        <taxon>Agaricomycetes</taxon>
        <taxon>Cantharellales</taxon>
        <taxon>Ceratobasidiaceae</taxon>
        <taxon>Rhizoctonia</taxon>
        <taxon>Rhizoctonia solani AG-1</taxon>
    </lineage>
</organism>
<accession>A0A0B7FB68</accession>
<evidence type="ECO:0000256" key="1">
    <source>
        <dbReference type="SAM" id="Phobius"/>
    </source>
</evidence>
<evidence type="ECO:0000256" key="2">
    <source>
        <dbReference type="SAM" id="SignalP"/>
    </source>
</evidence>
<name>A0A0B7FB68_THACB</name>
<dbReference type="PANTHER" id="PTHR12174:SF103">
    <property type="entry name" value="INTRAMEMBRANE PROTEASE (IMPAS) FAMILY"/>
    <property type="match status" value="1"/>
</dbReference>
<keyword evidence="1" id="KW-0472">Membrane</keyword>
<dbReference type="EMBL" id="LN679114">
    <property type="protein sequence ID" value="CEL54159.1"/>
    <property type="molecule type" value="Genomic_DNA"/>
</dbReference>
<dbReference type="PANTHER" id="PTHR12174">
    <property type="entry name" value="SIGNAL PEPTIDE PEPTIDASE"/>
    <property type="match status" value="1"/>
</dbReference>
<proteinExistence type="predicted"/>
<feature type="transmembrane region" description="Helical" evidence="1">
    <location>
        <begin position="264"/>
        <end position="284"/>
    </location>
</feature>
<keyword evidence="2" id="KW-0732">Signal</keyword>
<feature type="transmembrane region" description="Helical" evidence="1">
    <location>
        <begin position="209"/>
        <end position="230"/>
    </location>
</feature>
<feature type="chain" id="PRO_5002126722" description="Signal peptide peptidase domain-containing protein" evidence="2">
    <location>
        <begin position="31"/>
        <end position="380"/>
    </location>
</feature>
<reference evidence="3 4" key="1">
    <citation type="submission" date="2014-11" db="EMBL/GenBank/DDBJ databases">
        <authorList>
            <person name="Wibberg Daniel"/>
        </authorList>
    </citation>
    <scope>NUCLEOTIDE SEQUENCE [LARGE SCALE GENOMIC DNA]</scope>
    <source>
        <strain evidence="3">Rhizoctonia solani AG1-IB 7/3/14</strain>
    </source>
</reference>
<evidence type="ECO:0000313" key="3">
    <source>
        <dbReference type="EMBL" id="CEL54159.1"/>
    </source>
</evidence>
<keyword evidence="1" id="KW-0812">Transmembrane</keyword>
<sequence>MTSLHPSTILSSSVLVGLATLSVYAGSVGSYTPPAELECLPISNDGSSVSEQTPLRNGVALRARHVLVGVAVVVLTIPMYLLLGSDPMAQFIRVMYCILSTNALCWTLSNLTRSVLGTTRYQNIPRIRLVLNETRLFLDFEYSFARPDPPTTNTLQAIRLTTVFYLFVSLATTISYIFGRSKSIYIADILMLSLAHVDMSLVKPSRLRTACLFLTLTPILFGWPAFSLGYGTLAVSENPNLNSPSQLLVPMTLSPVSTQPTQTIVLSALDIILPGKLVAFAYRLDAHLRHEGKRGSITYFGATLVGYATALSIALGVTHFLGVAQLASFYLSPVCFLAFMGAALLRGEWNYVWGWKEGAQEEDLIGVQTEKSGDDIKRLG</sequence>
<evidence type="ECO:0000313" key="4">
    <source>
        <dbReference type="Proteomes" id="UP000059188"/>
    </source>
</evidence>
<protein>
    <recommendedName>
        <fullName evidence="5">Signal peptide peptidase domain-containing protein</fullName>
    </recommendedName>
</protein>
<dbReference type="GO" id="GO:0042500">
    <property type="term" value="F:aspartic endopeptidase activity, intramembrane cleaving"/>
    <property type="evidence" value="ECO:0007669"/>
    <property type="project" value="InterPro"/>
</dbReference>
<dbReference type="InterPro" id="IPR007369">
    <property type="entry name" value="Peptidase_A22B_SPP"/>
</dbReference>
<dbReference type="GO" id="GO:0016020">
    <property type="term" value="C:membrane"/>
    <property type="evidence" value="ECO:0007669"/>
    <property type="project" value="InterPro"/>
</dbReference>
<dbReference type="AlphaFoldDB" id="A0A0B7FB68"/>
<dbReference type="OrthoDB" id="3147065at2759"/>
<dbReference type="Proteomes" id="UP000059188">
    <property type="component" value="Unassembled WGS sequence"/>
</dbReference>
<keyword evidence="4" id="KW-1185">Reference proteome</keyword>
<feature type="transmembrane region" description="Helical" evidence="1">
    <location>
        <begin position="63"/>
        <end position="83"/>
    </location>
</feature>
<feature type="transmembrane region" description="Helical" evidence="1">
    <location>
        <begin position="157"/>
        <end position="178"/>
    </location>
</feature>
<keyword evidence="1" id="KW-1133">Transmembrane helix</keyword>
<dbReference type="STRING" id="1108050.A0A0B7FB68"/>
<dbReference type="Pfam" id="PF04258">
    <property type="entry name" value="Peptidase_A22B"/>
    <property type="match status" value="1"/>
</dbReference>
<gene>
    <name evidence="3" type="ORF">RSOLAG1IB_06870</name>
</gene>